<name>J6EQY9_TRIAS</name>
<dbReference type="KEGG" id="tasa:A1Q1_04355"/>
<dbReference type="GO" id="GO:0016872">
    <property type="term" value="F:intramolecular lyase activity"/>
    <property type="evidence" value="ECO:0007669"/>
    <property type="project" value="InterPro"/>
</dbReference>
<evidence type="ECO:0000313" key="3">
    <source>
        <dbReference type="Proteomes" id="UP000002748"/>
    </source>
</evidence>
<comment type="caution">
    <text evidence="2">The sequence shown here is derived from an EMBL/GenBank/DDBJ whole genome shotgun (WGS) entry which is preliminary data.</text>
</comment>
<proteinExistence type="predicted"/>
<dbReference type="VEuPathDB" id="FungiDB:A1Q1_04355"/>
<feature type="domain" description="Chalcone isomerase" evidence="1">
    <location>
        <begin position="95"/>
        <end position="130"/>
    </location>
</feature>
<sequence>MRPAVRYFARAPRLLLAGTAIGAGIGAGVYCLDAERRAQLRELRESAHLLRTSMFPPLRLDTEPPVVIAESKAVRIDPSTLTPHPVVLYPASSPELTLVGMGVRTVSFLKMKVYSAGFYVDDISLRKLSRSPDASVDELVDRLLTAPAGIAVRIVPVRNTDFGHLRDGFTRTLLARQKEARRAGLLTPAEDEQVSEAITEFKGCFPSGSVPKGKELLLVRSPDGRIFVEYEGRVLGGTKEPWVGRNMIASYFSKNPISEKLLEDVAKGLECHGNVKNVVLDHEKKRKEAGQ</sequence>
<dbReference type="HOGENOM" id="CLU_957083_0_0_1"/>
<dbReference type="EMBL" id="ALBS01000271">
    <property type="protein sequence ID" value="EJT46914.1"/>
    <property type="molecule type" value="Genomic_DNA"/>
</dbReference>
<gene>
    <name evidence="2" type="ORF">A1Q1_04355</name>
</gene>
<dbReference type="PANTHER" id="PTHR47284:SF3">
    <property type="entry name" value="FATTY-ACID-BINDING PROTEIN 2"/>
    <property type="match status" value="1"/>
</dbReference>
<dbReference type="InterPro" id="IPR016088">
    <property type="entry name" value="Chalcone_isomerase_3-sand"/>
</dbReference>
<dbReference type="AlphaFoldDB" id="J6EQY9"/>
<dbReference type="GeneID" id="25987868"/>
<evidence type="ECO:0000259" key="1">
    <source>
        <dbReference type="Pfam" id="PF16035"/>
    </source>
</evidence>
<protein>
    <recommendedName>
        <fullName evidence="1">Chalcone isomerase domain-containing protein</fullName>
    </recommendedName>
</protein>
<dbReference type="SUPFAM" id="SSF54626">
    <property type="entry name" value="Chalcone isomerase"/>
    <property type="match status" value="1"/>
</dbReference>
<dbReference type="SMR" id="J6EQY9"/>
<dbReference type="InterPro" id="IPR036298">
    <property type="entry name" value="Chalcone_isomerase_sf"/>
</dbReference>
<dbReference type="InterPro" id="IPR016087">
    <property type="entry name" value="Chalcone_isomerase"/>
</dbReference>
<dbReference type="OrthoDB" id="18193at2759"/>
<dbReference type="RefSeq" id="XP_014178196.1">
    <property type="nucleotide sequence ID" value="XM_014322721.1"/>
</dbReference>
<dbReference type="Pfam" id="PF16035">
    <property type="entry name" value="Chalcone_2"/>
    <property type="match status" value="2"/>
</dbReference>
<dbReference type="Gene3D" id="3.50.70.10">
    <property type="match status" value="1"/>
</dbReference>
<feature type="domain" description="Chalcone isomerase" evidence="1">
    <location>
        <begin position="135"/>
        <end position="265"/>
    </location>
</feature>
<reference evidence="2 3" key="1">
    <citation type="journal article" date="2012" name="Eukaryot. Cell">
        <title>Draft genome sequence of CBS 2479, the standard type strain of Trichosporon asahii.</title>
        <authorList>
            <person name="Yang R.Y."/>
            <person name="Li H.T."/>
            <person name="Zhu H."/>
            <person name="Zhou G.P."/>
            <person name="Wang M."/>
            <person name="Wang L."/>
        </authorList>
    </citation>
    <scope>NUCLEOTIDE SEQUENCE [LARGE SCALE GENOMIC DNA]</scope>
    <source>
        <strain evidence="3">ATCC 90039 / CBS 2479 / JCM 2466 / KCTC 7840 / NCYC 2677 / UAMH 7654</strain>
    </source>
</reference>
<evidence type="ECO:0000313" key="2">
    <source>
        <dbReference type="EMBL" id="EJT46914.1"/>
    </source>
</evidence>
<accession>J6EQY9</accession>
<dbReference type="Proteomes" id="UP000002748">
    <property type="component" value="Unassembled WGS sequence"/>
</dbReference>
<organism evidence="2 3">
    <name type="scientific">Trichosporon asahii var. asahii (strain ATCC 90039 / CBS 2479 / JCM 2466 / KCTC 7840 / NBRC 103889/ NCYC 2677 / UAMH 7654)</name>
    <name type="common">Yeast</name>
    <dbReference type="NCBI Taxonomy" id="1186058"/>
    <lineage>
        <taxon>Eukaryota</taxon>
        <taxon>Fungi</taxon>
        <taxon>Dikarya</taxon>
        <taxon>Basidiomycota</taxon>
        <taxon>Agaricomycotina</taxon>
        <taxon>Tremellomycetes</taxon>
        <taxon>Trichosporonales</taxon>
        <taxon>Trichosporonaceae</taxon>
        <taxon>Trichosporon</taxon>
    </lineage>
</organism>
<dbReference type="PANTHER" id="PTHR47284">
    <property type="entry name" value="FATTY-ACID-BINDING PROTEIN 2"/>
    <property type="match status" value="1"/>
</dbReference>